<keyword evidence="2" id="KW-1185">Reference proteome</keyword>
<gene>
    <name evidence="1" type="ORF">FWILDA_LOCUS12739</name>
</gene>
<accession>A0A9W4WUG2</accession>
<dbReference type="EMBL" id="CAMKVN010004297">
    <property type="protein sequence ID" value="CAI2186763.1"/>
    <property type="molecule type" value="Genomic_DNA"/>
</dbReference>
<proteinExistence type="predicted"/>
<sequence length="82" mass="9462">IRQQIFKDLQYCMLHLGNVQANSIVYDLKSKETRIPSKYRTGDESKPLDLSFERVRTYCLEVLRSSPNIKLESRALIGNDSA</sequence>
<comment type="caution">
    <text evidence="1">The sequence shown here is derived from an EMBL/GenBank/DDBJ whole genome shotgun (WGS) entry which is preliminary data.</text>
</comment>
<evidence type="ECO:0000313" key="2">
    <source>
        <dbReference type="Proteomes" id="UP001153678"/>
    </source>
</evidence>
<dbReference type="Proteomes" id="UP001153678">
    <property type="component" value="Unassembled WGS sequence"/>
</dbReference>
<evidence type="ECO:0000313" key="1">
    <source>
        <dbReference type="EMBL" id="CAI2186763.1"/>
    </source>
</evidence>
<feature type="non-terminal residue" evidence="1">
    <location>
        <position position="82"/>
    </location>
</feature>
<protein>
    <submittedName>
        <fullName evidence="1">12572_t:CDS:1</fullName>
    </submittedName>
</protein>
<organism evidence="1 2">
    <name type="scientific">Funneliformis geosporum</name>
    <dbReference type="NCBI Taxonomy" id="1117311"/>
    <lineage>
        <taxon>Eukaryota</taxon>
        <taxon>Fungi</taxon>
        <taxon>Fungi incertae sedis</taxon>
        <taxon>Mucoromycota</taxon>
        <taxon>Glomeromycotina</taxon>
        <taxon>Glomeromycetes</taxon>
        <taxon>Glomerales</taxon>
        <taxon>Glomeraceae</taxon>
        <taxon>Funneliformis</taxon>
    </lineage>
</organism>
<reference evidence="1" key="1">
    <citation type="submission" date="2022-08" db="EMBL/GenBank/DDBJ databases">
        <authorList>
            <person name="Kallberg Y."/>
            <person name="Tangrot J."/>
            <person name="Rosling A."/>
        </authorList>
    </citation>
    <scope>NUCLEOTIDE SEQUENCE</scope>
    <source>
        <strain evidence="1">Wild A</strain>
    </source>
</reference>
<name>A0A9W4WUG2_9GLOM</name>
<dbReference type="AlphaFoldDB" id="A0A9W4WUG2"/>